<gene>
    <name evidence="3" type="ORF">Enr13x_03040</name>
</gene>
<proteinExistence type="predicted"/>
<dbReference type="Gene3D" id="1.50.10.10">
    <property type="match status" value="1"/>
</dbReference>
<dbReference type="PANTHER" id="PTHR12654:SF4">
    <property type="entry name" value="PB1 DOMAIN-CONTAINING PROTEIN"/>
    <property type="match status" value="1"/>
</dbReference>
<dbReference type="GO" id="GO:0005975">
    <property type="term" value="P:carbohydrate metabolic process"/>
    <property type="evidence" value="ECO:0007669"/>
    <property type="project" value="InterPro"/>
</dbReference>
<dbReference type="InterPro" id="IPR052566">
    <property type="entry name" value="Non-lysos_glucosylceramidase"/>
</dbReference>
<dbReference type="AlphaFoldDB" id="A0A518HI24"/>
<dbReference type="InterPro" id="IPR006311">
    <property type="entry name" value="TAT_signal"/>
</dbReference>
<evidence type="ECO:0000259" key="1">
    <source>
        <dbReference type="Pfam" id="PF04685"/>
    </source>
</evidence>
<dbReference type="Pfam" id="PF12215">
    <property type="entry name" value="Glyco_hydr_116N"/>
    <property type="match status" value="1"/>
</dbReference>
<reference evidence="3 4" key="1">
    <citation type="submission" date="2019-03" db="EMBL/GenBank/DDBJ databases">
        <title>Deep-cultivation of Planctomycetes and their phenomic and genomic characterization uncovers novel biology.</title>
        <authorList>
            <person name="Wiegand S."/>
            <person name="Jogler M."/>
            <person name="Boedeker C."/>
            <person name="Pinto D."/>
            <person name="Vollmers J."/>
            <person name="Rivas-Marin E."/>
            <person name="Kohn T."/>
            <person name="Peeters S.H."/>
            <person name="Heuer A."/>
            <person name="Rast P."/>
            <person name="Oberbeckmann S."/>
            <person name="Bunk B."/>
            <person name="Jeske O."/>
            <person name="Meyerdierks A."/>
            <person name="Storesund J.E."/>
            <person name="Kallscheuer N."/>
            <person name="Luecker S."/>
            <person name="Lage O.M."/>
            <person name="Pohl T."/>
            <person name="Merkel B.J."/>
            <person name="Hornburger P."/>
            <person name="Mueller R.-W."/>
            <person name="Bruemmer F."/>
            <person name="Labrenz M."/>
            <person name="Spormann A.M."/>
            <person name="Op den Camp H."/>
            <person name="Overmann J."/>
            <person name="Amann R."/>
            <person name="Jetten M.S.M."/>
            <person name="Mascher T."/>
            <person name="Medema M.H."/>
            <person name="Devos D.P."/>
            <person name="Kaster A.-K."/>
            <person name="Ovreas L."/>
            <person name="Rohde M."/>
            <person name="Galperin M.Y."/>
            <person name="Jogler C."/>
        </authorList>
    </citation>
    <scope>NUCLEOTIDE SEQUENCE [LARGE SCALE GENOMIC DNA]</scope>
    <source>
        <strain evidence="3 4">Enr13</strain>
    </source>
</reference>
<evidence type="ECO:0008006" key="5">
    <source>
        <dbReference type="Google" id="ProtNLM"/>
    </source>
</evidence>
<dbReference type="InterPro" id="IPR012341">
    <property type="entry name" value="6hp_glycosidase-like_sf"/>
</dbReference>
<evidence type="ECO:0000259" key="2">
    <source>
        <dbReference type="Pfam" id="PF12215"/>
    </source>
</evidence>
<dbReference type="InterPro" id="IPR008928">
    <property type="entry name" value="6-hairpin_glycosidase_sf"/>
</dbReference>
<organism evidence="3 4">
    <name type="scientific">Stieleria neptunia</name>
    <dbReference type="NCBI Taxonomy" id="2527979"/>
    <lineage>
        <taxon>Bacteria</taxon>
        <taxon>Pseudomonadati</taxon>
        <taxon>Planctomycetota</taxon>
        <taxon>Planctomycetia</taxon>
        <taxon>Pirellulales</taxon>
        <taxon>Pirellulaceae</taxon>
        <taxon>Stieleria</taxon>
    </lineage>
</organism>
<dbReference type="GO" id="GO:0008422">
    <property type="term" value="F:beta-glucosidase activity"/>
    <property type="evidence" value="ECO:0007669"/>
    <property type="project" value="TreeGrafter"/>
</dbReference>
<feature type="domain" description="Glycosyl-hydrolase family 116 N-terminal" evidence="2">
    <location>
        <begin position="95"/>
        <end position="433"/>
    </location>
</feature>
<keyword evidence="4" id="KW-1185">Reference proteome</keyword>
<evidence type="ECO:0000313" key="4">
    <source>
        <dbReference type="Proteomes" id="UP000319004"/>
    </source>
</evidence>
<name>A0A518HI24_9BACT</name>
<dbReference type="KEGG" id="snep:Enr13x_03040"/>
<dbReference type="InterPro" id="IPR024462">
    <property type="entry name" value="GH116_N"/>
</dbReference>
<protein>
    <recommendedName>
        <fullName evidence="5">Glucosylceramidase</fullName>
    </recommendedName>
</protein>
<evidence type="ECO:0000313" key="3">
    <source>
        <dbReference type="EMBL" id="QDV40498.1"/>
    </source>
</evidence>
<dbReference type="PROSITE" id="PS51257">
    <property type="entry name" value="PROKAR_LIPOPROTEIN"/>
    <property type="match status" value="1"/>
</dbReference>
<sequence>MDLTKPEIPTPSSCSSSCGCEPNVNRRNALKVLGAGATASTLPIGAPVMAGPFAAEDVAGHLIPADKKLASEWIASLTQRGRPEVFSGDQLKYIGMPVGGIGCGQLYLAGDGRLWLWDIFKCNYTRETGHGQRIAAFTLGGHYAHPVAAGEEYTKRNGADVAQGFLIRVTTSAKATTRTLDRQGFPGVTFRGEYPIGKVTYAEQGFPVATKLEAFTPFIPLRTKDSALPATVMAYTVTNTSESSVQVDLGSWMQNATCPYTTDVASGQRRNQVVQADGKVGVLSTVEPTSVSDGTRAGVGIQNKHGYGSTTLTLLHDANEAGLTVSAAASLTDPDSPAGLFEQARDLSQQEEAVRPLGELLVGGLFAGFRLAPGESRTVEFVVTWYFPDYNEKGARRRQMLGIKDFAKLRRHYAPWFDSADGVADYLCKNKQRLLDGTRRWNKTWYDSTLPYWLLDRSFIPLDCVASQAFHWFDSGRPYAWEGVDCCPGTCTHVWHYAQALGRVFPELERAFREKVDFQAGVGFHPQSGIIGHRGEIHASPATDGQAGSILRAYREHQMSADSAFLKRIWPNVKKAVEYLIGEDGDGNGLLEGKQPHTLDASWFGPMGWLSGMYLAALAAGEAMAIEMADTEFAMRCRTMIDRGSERIVTELFDGEYFIHKPDPTVRALNSNKGCHIDQVLGQAWMKQVGLGRVIPKRETVSALHSLWKYNFAPDAGQYALDHIQIEQAFRWYAMPGEAGLVMCTWPKGGATDAIPGDRLRTEENPAVYTGPGGYFNECMNGFEYQVAAHMVYEGNAEDSLVEKGLAIAKAVHERYGANKRNPYNEIECSDHYARSMASYGVFLAVCGFEYHGPQGRIGFAPRVSPSNFKAPFTAAEGWGSFTQKVTDDQQSASIEMYDGKLALKEFALDQVQGTAASRAVIVLDGDEIPAEFRTQQGRYVVRFPQGLDLKAGQTLQVRCVS</sequence>
<accession>A0A518HI24</accession>
<dbReference type="Pfam" id="PF04685">
    <property type="entry name" value="DUF608"/>
    <property type="match status" value="1"/>
</dbReference>
<dbReference type="RefSeq" id="WP_197455697.1">
    <property type="nucleotide sequence ID" value="NZ_CP037423.1"/>
</dbReference>
<dbReference type="EMBL" id="CP037423">
    <property type="protein sequence ID" value="QDV40498.1"/>
    <property type="molecule type" value="Genomic_DNA"/>
</dbReference>
<dbReference type="PANTHER" id="PTHR12654">
    <property type="entry name" value="BILE ACID BETA-GLUCOSIDASE-RELATED"/>
    <property type="match status" value="1"/>
</dbReference>
<dbReference type="PROSITE" id="PS51318">
    <property type="entry name" value="TAT"/>
    <property type="match status" value="1"/>
</dbReference>
<dbReference type="Proteomes" id="UP000319004">
    <property type="component" value="Chromosome"/>
</dbReference>
<dbReference type="SUPFAM" id="SSF48208">
    <property type="entry name" value="Six-hairpin glycosidases"/>
    <property type="match status" value="1"/>
</dbReference>
<feature type="domain" description="Glycosyl-hydrolase family 116 catalytic region" evidence="1">
    <location>
        <begin position="543"/>
        <end position="841"/>
    </location>
</feature>
<dbReference type="InterPro" id="IPR006775">
    <property type="entry name" value="GH116_catalytic"/>
</dbReference>